<dbReference type="InterPro" id="IPR016024">
    <property type="entry name" value="ARM-type_fold"/>
</dbReference>
<reference evidence="3" key="1">
    <citation type="submission" date="2021-06" db="EMBL/GenBank/DDBJ databases">
        <authorList>
            <person name="Kallberg Y."/>
            <person name="Tangrot J."/>
            <person name="Rosling A."/>
        </authorList>
    </citation>
    <scope>NUCLEOTIDE SEQUENCE</scope>
    <source>
        <strain evidence="3">IN212</strain>
    </source>
</reference>
<feature type="compositionally biased region" description="Basic and acidic residues" evidence="1">
    <location>
        <begin position="397"/>
        <end position="409"/>
    </location>
</feature>
<organism evidence="3 4">
    <name type="scientific">Racocetra fulgida</name>
    <dbReference type="NCBI Taxonomy" id="60492"/>
    <lineage>
        <taxon>Eukaryota</taxon>
        <taxon>Fungi</taxon>
        <taxon>Fungi incertae sedis</taxon>
        <taxon>Mucoromycota</taxon>
        <taxon>Glomeromycotina</taxon>
        <taxon>Glomeromycetes</taxon>
        <taxon>Diversisporales</taxon>
        <taxon>Gigasporaceae</taxon>
        <taxon>Racocetra</taxon>
    </lineage>
</organism>
<dbReference type="SUPFAM" id="SSF48371">
    <property type="entry name" value="ARM repeat"/>
    <property type="match status" value="1"/>
</dbReference>
<proteinExistence type="predicted"/>
<dbReference type="PANTHER" id="PTHR17695:SF11">
    <property type="entry name" value="SMALL SUBUNIT PROCESSOME COMPONENT 20 HOMOLOG"/>
    <property type="match status" value="1"/>
</dbReference>
<evidence type="ECO:0000313" key="3">
    <source>
        <dbReference type="EMBL" id="CAG8559924.1"/>
    </source>
</evidence>
<dbReference type="PANTHER" id="PTHR17695">
    <property type="entry name" value="SMALL SUBUNIT PROCESSOME COMPONENT 20 HOMOLOG"/>
    <property type="match status" value="1"/>
</dbReference>
<feature type="domain" description="U3 small nucleolar RNA-associated protein 20 C-terminal" evidence="2">
    <location>
        <begin position="207"/>
        <end position="383"/>
    </location>
</feature>
<protein>
    <submittedName>
        <fullName evidence="3">1468_t:CDS:1</fullName>
    </submittedName>
</protein>
<feature type="domain" description="U3 small nucleolar RNA-associated protein 20 C-terminal" evidence="2">
    <location>
        <begin position="439"/>
        <end position="503"/>
    </location>
</feature>
<dbReference type="InterPro" id="IPR011989">
    <property type="entry name" value="ARM-like"/>
</dbReference>
<dbReference type="Pfam" id="PF23099">
    <property type="entry name" value="UTP20_C"/>
    <property type="match status" value="2"/>
</dbReference>
<dbReference type="OrthoDB" id="2414562at2759"/>
<feature type="region of interest" description="Disordered" evidence="1">
    <location>
        <begin position="574"/>
        <end position="603"/>
    </location>
</feature>
<gene>
    <name evidence="3" type="ORF">RFULGI_LOCUS5015</name>
</gene>
<evidence type="ECO:0000256" key="1">
    <source>
        <dbReference type="SAM" id="MobiDB-lite"/>
    </source>
</evidence>
<feature type="compositionally biased region" description="Acidic residues" evidence="1">
    <location>
        <begin position="410"/>
        <end position="433"/>
    </location>
</feature>
<evidence type="ECO:0000259" key="2">
    <source>
        <dbReference type="Pfam" id="PF23099"/>
    </source>
</evidence>
<feature type="compositionally biased region" description="Basic and acidic residues" evidence="1">
    <location>
        <begin position="588"/>
        <end position="603"/>
    </location>
</feature>
<dbReference type="GO" id="GO:0030686">
    <property type="term" value="C:90S preribosome"/>
    <property type="evidence" value="ECO:0007669"/>
    <property type="project" value="TreeGrafter"/>
</dbReference>
<accession>A0A9N9B9B7</accession>
<comment type="caution">
    <text evidence="3">The sequence shown here is derived from an EMBL/GenBank/DDBJ whole genome shotgun (WGS) entry which is preliminary data.</text>
</comment>
<dbReference type="AlphaFoldDB" id="A0A9N9B9B7"/>
<dbReference type="EMBL" id="CAJVPZ010005326">
    <property type="protein sequence ID" value="CAG8559924.1"/>
    <property type="molecule type" value="Genomic_DNA"/>
</dbReference>
<dbReference type="Proteomes" id="UP000789396">
    <property type="component" value="Unassembled WGS sequence"/>
</dbReference>
<dbReference type="Gene3D" id="1.25.10.10">
    <property type="entry name" value="Leucine-rich Repeat Variant"/>
    <property type="match status" value="1"/>
</dbReference>
<keyword evidence="4" id="KW-1185">Reference proteome</keyword>
<sequence>LVQTCFKLLTVMMRVGDQVEIKENQLTFLINLIRPDLEEPQRQNTTFSLIKAIISRKLVVPEIYDLMQTISEIMITSQASQTCDLSRQVLFQFLLDYPQGRGRLKNQINFLIKNLNYTFESGRKSAMEMLSLIITKFGDEILMEYAEMFFMALSISLVNDESNKCREIAGVLIKVLIKRMDEQRLKNTYILLDKWFSQTEKKSLQRMAVQIYGLVIEAFEDRFKKHIPELLNILDIALQSSSQVMDQLVHSSNDAGDNQEDMMVDVDWEIGYYALNTFTKLIKAFPSVTYLEECNKIWILVERHIFHSHSWIRLASSRLFGSYFAKINPETMIATGLNKRNDFLTKDLLRKLATSFCTQLKSEHLGQELAIQIVKNLFFIGKCFYYLSPDEDKVDHSFTRERDGNHNEESISEDIDNENHDDIDDNENHDDIDDIDNIDNIETRVGTTQYHNAYNKVRQQIEEVRRERKHQRVIKAIVDPESAAKRKIQRNEMKKQNRKRKNEEFAKKKLRYGAKIYIEKDVQANEARVSLCMLEMVNEFNLTKEQYANWPYPINKANANNALAEFRNNNNCDRKQQKATQRAHAGYRRHEREQRRKRSEVQRAKRQKICIEKDIQATEACVPLRVLKMENDFDPIDGDDANGSIDYTNDAKQECKETIFELHNSTDNLAELRNSGMKYTDR</sequence>
<dbReference type="InterPro" id="IPR052575">
    <property type="entry name" value="SSU_processome_comp_20"/>
</dbReference>
<dbReference type="InterPro" id="IPR057525">
    <property type="entry name" value="UTP20_C"/>
</dbReference>
<feature type="region of interest" description="Disordered" evidence="1">
    <location>
        <begin position="397"/>
        <end position="433"/>
    </location>
</feature>
<name>A0A9N9B9B7_9GLOM</name>
<dbReference type="GO" id="GO:0032040">
    <property type="term" value="C:small-subunit processome"/>
    <property type="evidence" value="ECO:0007669"/>
    <property type="project" value="TreeGrafter"/>
</dbReference>
<evidence type="ECO:0000313" key="4">
    <source>
        <dbReference type="Proteomes" id="UP000789396"/>
    </source>
</evidence>
<feature type="non-terminal residue" evidence="3">
    <location>
        <position position="682"/>
    </location>
</feature>